<organism evidence="1 2">
    <name type="scientific">Paenibacillus mucilaginosus (strain KNP414)</name>
    <dbReference type="NCBI Taxonomy" id="1036673"/>
    <lineage>
        <taxon>Bacteria</taxon>
        <taxon>Bacillati</taxon>
        <taxon>Bacillota</taxon>
        <taxon>Bacilli</taxon>
        <taxon>Bacillales</taxon>
        <taxon>Paenibacillaceae</taxon>
        <taxon>Paenibacillus</taxon>
    </lineage>
</organism>
<evidence type="ECO:0000313" key="1">
    <source>
        <dbReference type="EMBL" id="AEI40165.1"/>
    </source>
</evidence>
<dbReference type="PATRIC" id="fig|1036673.3.peg.1416"/>
<protein>
    <submittedName>
        <fullName evidence="1">Uncharacterized protein</fullName>
    </submittedName>
</protein>
<sequence>MKAEPSGPLKSRAEGDSLRCTLKVAAWERSDAPPEDPGETVALVIGTAGSGGAEIRVQYEEADYEEHKRSLVVQRAVKEAMKRVQLELQNHLGS</sequence>
<evidence type="ECO:0000313" key="2">
    <source>
        <dbReference type="Proteomes" id="UP000006620"/>
    </source>
</evidence>
<dbReference type="EMBL" id="CP002869">
    <property type="protein sequence ID" value="AEI40165.1"/>
    <property type="molecule type" value="Genomic_DNA"/>
</dbReference>
<dbReference type="HOGENOM" id="CLU_2383382_0_0_9"/>
<gene>
    <name evidence="1" type="ordered locus">KNP414_01601</name>
</gene>
<reference evidence="2" key="1">
    <citation type="submission" date="2011-06" db="EMBL/GenBank/DDBJ databases">
        <title>Complete genome sequence of Paenibacillus mucilaginosus KNP414.</title>
        <authorList>
            <person name="Wang J."/>
            <person name="Hu S."/>
            <person name="Hu X."/>
            <person name="Zhang B."/>
            <person name="Dong D."/>
            <person name="Zhang S."/>
            <person name="Zhao K."/>
            <person name="Wu D."/>
        </authorList>
    </citation>
    <scope>NUCLEOTIDE SEQUENCE [LARGE SCALE GENOMIC DNA]</scope>
    <source>
        <strain evidence="2">KNP414</strain>
    </source>
</reference>
<accession>F8FNQ3</accession>
<reference evidence="1 2" key="2">
    <citation type="journal article" date="2013" name="Genome Announc.">
        <title>Genome Sequence of Growth-Improving Paenibacillus mucilaginosus Strain KNP414.</title>
        <authorList>
            <person name="Lu J.J."/>
            <person name="Wang J.F."/>
            <person name="Hu X.F."/>
        </authorList>
    </citation>
    <scope>NUCLEOTIDE SEQUENCE [LARGE SCALE GENOMIC DNA]</scope>
    <source>
        <strain evidence="1 2">KNP414</strain>
    </source>
</reference>
<dbReference type="KEGG" id="pms:KNP414_01601"/>
<name>F8FNQ3_PAEMK</name>
<proteinExistence type="predicted"/>
<dbReference type="Proteomes" id="UP000006620">
    <property type="component" value="Chromosome"/>
</dbReference>
<dbReference type="AlphaFoldDB" id="F8FNQ3"/>